<keyword evidence="1" id="KW-1133">Transmembrane helix</keyword>
<evidence type="ECO:0000313" key="2">
    <source>
        <dbReference type="EMBL" id="HED30127.1"/>
    </source>
</evidence>
<protein>
    <submittedName>
        <fullName evidence="2">LapA family protein</fullName>
    </submittedName>
</protein>
<gene>
    <name evidence="2" type="ORF">ENN50_00205</name>
</gene>
<keyword evidence="1" id="KW-0812">Transmembrane</keyword>
<name>A0A831WNY7_PROAE</name>
<dbReference type="Proteomes" id="UP000886335">
    <property type="component" value="Unassembled WGS sequence"/>
</dbReference>
<dbReference type="EMBL" id="DSBW01000006">
    <property type="protein sequence ID" value="HED30127.1"/>
    <property type="molecule type" value="Genomic_DNA"/>
</dbReference>
<comment type="caution">
    <text evidence="2">The sequence shown here is derived from an EMBL/GenBank/DDBJ whole genome shotgun (WGS) entry which is preliminary data.</text>
</comment>
<accession>A0A831WNY7</accession>
<dbReference type="AlphaFoldDB" id="A0A831WNY7"/>
<keyword evidence="1" id="KW-0472">Membrane</keyword>
<feature type="transmembrane region" description="Helical" evidence="1">
    <location>
        <begin position="45"/>
        <end position="64"/>
    </location>
</feature>
<evidence type="ECO:0000256" key="1">
    <source>
        <dbReference type="SAM" id="Phobius"/>
    </source>
</evidence>
<proteinExistence type="predicted"/>
<reference evidence="2" key="1">
    <citation type="journal article" date="2020" name="mSystems">
        <title>Genome- and Community-Level Interaction Insights into Carbon Utilization and Element Cycling Functions of Hydrothermarchaeota in Hydrothermal Sediment.</title>
        <authorList>
            <person name="Zhou Z."/>
            <person name="Liu Y."/>
            <person name="Xu W."/>
            <person name="Pan J."/>
            <person name="Luo Z.H."/>
            <person name="Li M."/>
        </authorList>
    </citation>
    <scope>NUCLEOTIDE SEQUENCE [LARGE SCALE GENOMIC DNA]</scope>
    <source>
        <strain evidence="2">SpSt-1181</strain>
    </source>
</reference>
<organism evidence="2">
    <name type="scientific">Prosthecochloris aestuarii</name>
    <dbReference type="NCBI Taxonomy" id="1102"/>
    <lineage>
        <taxon>Bacteria</taxon>
        <taxon>Pseudomonadati</taxon>
        <taxon>Chlorobiota</taxon>
        <taxon>Chlorobiia</taxon>
        <taxon>Chlorobiales</taxon>
        <taxon>Chlorobiaceae</taxon>
        <taxon>Prosthecochloris</taxon>
    </lineage>
</organism>
<sequence>MVMKAHTVTLAVLLFAVLLFAAVNWSLFSQSSTINFLFYRIDAPLGIIMLGIVGVMSVLYTLFIGKAEVASLMQERRQNRALEEARAIAAETEQSRIAALEASLTGRLESVSGEISTLRDMFESLSGKFEHLEATTANLVRRFDEEGVFIVRGDEDSKERRSGETDN</sequence>